<keyword evidence="11" id="KW-1185">Reference proteome</keyword>
<evidence type="ECO:0000256" key="4">
    <source>
        <dbReference type="ARBA" id="ARBA00022475"/>
    </source>
</evidence>
<keyword evidence="3 9" id="KW-0813">Transport</keyword>
<feature type="transmembrane region" description="Helical" evidence="9">
    <location>
        <begin position="250"/>
        <end position="270"/>
    </location>
</feature>
<evidence type="ECO:0000256" key="2">
    <source>
        <dbReference type="ARBA" id="ARBA00009261"/>
    </source>
</evidence>
<dbReference type="AlphaFoldDB" id="A0A4S8QEA1"/>
<dbReference type="Pfam" id="PF01235">
    <property type="entry name" value="Na_Ala_symp"/>
    <property type="match status" value="1"/>
</dbReference>
<feature type="transmembrane region" description="Helical" evidence="9">
    <location>
        <begin position="310"/>
        <end position="332"/>
    </location>
</feature>
<evidence type="ECO:0000313" key="11">
    <source>
        <dbReference type="Proteomes" id="UP000308760"/>
    </source>
</evidence>
<dbReference type="PANTHER" id="PTHR30330">
    <property type="entry name" value="AGSS FAMILY TRANSPORTER, SODIUM-ALANINE"/>
    <property type="match status" value="1"/>
</dbReference>
<dbReference type="NCBIfam" id="TIGR00835">
    <property type="entry name" value="agcS"/>
    <property type="match status" value="1"/>
</dbReference>
<keyword evidence="5 9" id="KW-0812">Transmembrane</keyword>
<gene>
    <name evidence="10" type="ORF">FAB82_04905</name>
</gene>
<keyword evidence="6 9" id="KW-0769">Symport</keyword>
<feature type="transmembrane region" description="Helical" evidence="9">
    <location>
        <begin position="98"/>
        <end position="121"/>
    </location>
</feature>
<dbReference type="PANTHER" id="PTHR30330:SF1">
    <property type="entry name" value="AMINO-ACID CARRIER PROTEIN ALST"/>
    <property type="match status" value="1"/>
</dbReference>
<comment type="caution">
    <text evidence="10">The sequence shown here is derived from an EMBL/GenBank/DDBJ whole genome shotgun (WGS) entry which is preliminary data.</text>
</comment>
<feature type="transmembrane region" description="Helical" evidence="9">
    <location>
        <begin position="14"/>
        <end position="33"/>
    </location>
</feature>
<evidence type="ECO:0000256" key="8">
    <source>
        <dbReference type="ARBA" id="ARBA00023136"/>
    </source>
</evidence>
<evidence type="ECO:0000313" key="10">
    <source>
        <dbReference type="EMBL" id="THV42728.1"/>
    </source>
</evidence>
<reference evidence="11" key="1">
    <citation type="submission" date="2019-04" db="EMBL/GenBank/DDBJ databases">
        <title>Nocardioides xinjiangensis sp. nov.</title>
        <authorList>
            <person name="Liu S."/>
        </authorList>
    </citation>
    <scope>NUCLEOTIDE SEQUENCE [LARGE SCALE GENOMIC DNA]</scope>
    <source>
        <strain evidence="11">18</strain>
    </source>
</reference>
<dbReference type="Proteomes" id="UP000308760">
    <property type="component" value="Unassembled WGS sequence"/>
</dbReference>
<feature type="transmembrane region" description="Helical" evidence="9">
    <location>
        <begin position="68"/>
        <end position="92"/>
    </location>
</feature>
<dbReference type="FunFam" id="1.20.1740.10:FF:000004">
    <property type="entry name" value="Sodium:alanine symporter family protein"/>
    <property type="match status" value="1"/>
</dbReference>
<dbReference type="OrthoDB" id="9806926at2"/>
<keyword evidence="7 9" id="KW-1133">Transmembrane helix</keyword>
<dbReference type="InterPro" id="IPR001463">
    <property type="entry name" value="Na/Ala_symport"/>
</dbReference>
<comment type="similarity">
    <text evidence="2 9">Belongs to the alanine or glycine:cation symporter (AGCS) (TC 2.A.25) family.</text>
</comment>
<protein>
    <submittedName>
        <fullName evidence="10">Alanine:cation symporter family protein</fullName>
    </submittedName>
</protein>
<keyword evidence="8 9" id="KW-0472">Membrane</keyword>
<dbReference type="EMBL" id="STGY01000019">
    <property type="protein sequence ID" value="THV42728.1"/>
    <property type="molecule type" value="Genomic_DNA"/>
</dbReference>
<evidence type="ECO:0000256" key="6">
    <source>
        <dbReference type="ARBA" id="ARBA00022847"/>
    </source>
</evidence>
<keyword evidence="4 9" id="KW-1003">Cell membrane</keyword>
<comment type="subcellular location">
    <subcellularLocation>
        <location evidence="1 9">Cell membrane</location>
        <topology evidence="1 9">Multi-pass membrane protein</topology>
    </subcellularLocation>
</comment>
<evidence type="ECO:0000256" key="9">
    <source>
        <dbReference type="RuleBase" id="RU363064"/>
    </source>
</evidence>
<evidence type="ECO:0000256" key="7">
    <source>
        <dbReference type="ARBA" id="ARBA00022989"/>
    </source>
</evidence>
<sequence>MDELITQIMEVNDYFWWFIIILLAGTSLIYLFITKGVQFRLFGQMVRGLREAPKEAAPGEKPTTAFQAFAVSAAARVGTGNIVGVSAAIGVGGPGAVFWMWLMAIIVAGTAFAESTLAQVYKERTTGGGFKGGPAFYMKHGLGLPWAGGIFAVILLLTYPVAFNMVQANTFTASVNASLTQFGDVDTEVSSYIIGAILAIVAGVVIFGGLKRIADTAELLVPIMAAVYLLIGIVVVVVNFDALPGALADIVQSALGLEQFAGATIGTVIIQGVRRGMFSNEGGMGSAPNAGATATVSHPVKQGLTQALGVYFDTIFLCTISALIILTTNPVYGTEDNLVTRGVEASLGGWSLHVMTVILMLFTFTSVLGNYFYGESNIRYLTGSKHAITGLRLGVVALAFWGSIASFADVWGLADVTMGMMATVNLLAVLALTGVTWKVLADYDAQRKQGLDPVFTRDRIPGLKNVQVWEPDKVDAVEKP</sequence>
<evidence type="ECO:0000256" key="3">
    <source>
        <dbReference type="ARBA" id="ARBA00022448"/>
    </source>
</evidence>
<accession>A0A4S8QEA1</accession>
<dbReference type="GO" id="GO:0005283">
    <property type="term" value="F:amino acid:sodium symporter activity"/>
    <property type="evidence" value="ECO:0007669"/>
    <property type="project" value="InterPro"/>
</dbReference>
<feature type="transmembrane region" description="Helical" evidence="9">
    <location>
        <begin position="420"/>
        <end position="440"/>
    </location>
</feature>
<feature type="transmembrane region" description="Helical" evidence="9">
    <location>
        <begin position="189"/>
        <end position="207"/>
    </location>
</feature>
<dbReference type="GO" id="GO:0005886">
    <property type="term" value="C:plasma membrane"/>
    <property type="evidence" value="ECO:0007669"/>
    <property type="project" value="UniProtKB-SubCell"/>
</dbReference>
<evidence type="ECO:0000256" key="1">
    <source>
        <dbReference type="ARBA" id="ARBA00004651"/>
    </source>
</evidence>
<reference evidence="10 11" key="2">
    <citation type="submission" date="2019-05" db="EMBL/GenBank/DDBJ databases">
        <title>Glycomyces buryatensis sp. nov.</title>
        <authorList>
            <person name="Nikitina E."/>
        </authorList>
    </citation>
    <scope>NUCLEOTIDE SEQUENCE [LARGE SCALE GENOMIC DNA]</scope>
    <source>
        <strain evidence="10 11">18</strain>
    </source>
</reference>
<dbReference type="PRINTS" id="PR00175">
    <property type="entry name" value="NAALASMPORT"/>
</dbReference>
<feature type="transmembrane region" description="Helical" evidence="9">
    <location>
        <begin position="219"/>
        <end position="238"/>
    </location>
</feature>
<feature type="transmembrane region" description="Helical" evidence="9">
    <location>
        <begin position="393"/>
        <end position="414"/>
    </location>
</feature>
<dbReference type="RefSeq" id="WP_136533428.1">
    <property type="nucleotide sequence ID" value="NZ_STGY01000019.1"/>
</dbReference>
<proteinExistence type="inferred from homology"/>
<name>A0A4S8QEA1_9ACTN</name>
<feature type="transmembrane region" description="Helical" evidence="9">
    <location>
        <begin position="352"/>
        <end position="373"/>
    </location>
</feature>
<feature type="transmembrane region" description="Helical" evidence="9">
    <location>
        <begin position="142"/>
        <end position="162"/>
    </location>
</feature>
<evidence type="ECO:0000256" key="5">
    <source>
        <dbReference type="ARBA" id="ARBA00022692"/>
    </source>
</evidence>
<dbReference type="Gene3D" id="1.20.1740.10">
    <property type="entry name" value="Amino acid/polyamine transporter I"/>
    <property type="match status" value="1"/>
</dbReference>
<organism evidence="10 11">
    <name type="scientific">Glycomyces buryatensis</name>
    <dbReference type="NCBI Taxonomy" id="2570927"/>
    <lineage>
        <taxon>Bacteria</taxon>
        <taxon>Bacillati</taxon>
        <taxon>Actinomycetota</taxon>
        <taxon>Actinomycetes</taxon>
        <taxon>Glycomycetales</taxon>
        <taxon>Glycomycetaceae</taxon>
        <taxon>Glycomyces</taxon>
    </lineage>
</organism>